<dbReference type="RefSeq" id="WP_007257791.1">
    <property type="nucleotide sequence ID" value="NZ_AOHZ01000012.1"/>
</dbReference>
<dbReference type="STRING" id="1227499.C493_02401"/>
<dbReference type="InterPro" id="IPR000014">
    <property type="entry name" value="PAS"/>
</dbReference>
<dbReference type="Gene3D" id="3.30.450.40">
    <property type="match status" value="1"/>
</dbReference>
<organism evidence="6 7">
    <name type="scientific">Natronolimnohabitans innermongolicus JCM 12255</name>
    <dbReference type="NCBI Taxonomy" id="1227499"/>
    <lineage>
        <taxon>Archaea</taxon>
        <taxon>Methanobacteriati</taxon>
        <taxon>Methanobacteriota</taxon>
        <taxon>Stenosarchaea group</taxon>
        <taxon>Halobacteria</taxon>
        <taxon>Halobacteriales</taxon>
        <taxon>Natrialbaceae</taxon>
        <taxon>Natronolimnohabitans</taxon>
    </lineage>
</organism>
<dbReference type="OrthoDB" id="165911at2157"/>
<protein>
    <submittedName>
        <fullName evidence="6">PAS/PAC sensor protein</fullName>
    </submittedName>
</protein>
<dbReference type="Pfam" id="PF13185">
    <property type="entry name" value="GAF_2"/>
    <property type="match status" value="1"/>
</dbReference>
<reference evidence="6 7" key="1">
    <citation type="journal article" date="2014" name="PLoS Genet.">
        <title>Phylogenetically driven sequencing of extremely halophilic archaea reveals strategies for static and dynamic osmo-response.</title>
        <authorList>
            <person name="Becker E.A."/>
            <person name="Seitzer P.M."/>
            <person name="Tritt A."/>
            <person name="Larsen D."/>
            <person name="Krusor M."/>
            <person name="Yao A.I."/>
            <person name="Wu D."/>
            <person name="Madern D."/>
            <person name="Eisen J.A."/>
            <person name="Darling A.E."/>
            <person name="Facciotti M.T."/>
        </authorList>
    </citation>
    <scope>NUCLEOTIDE SEQUENCE [LARGE SCALE GENOMIC DNA]</scope>
    <source>
        <strain evidence="6 7">JCM 12255</strain>
    </source>
</reference>
<dbReference type="GO" id="GO:0006355">
    <property type="term" value="P:regulation of DNA-templated transcription"/>
    <property type="evidence" value="ECO:0007669"/>
    <property type="project" value="InterPro"/>
</dbReference>
<dbReference type="Pfam" id="PF04967">
    <property type="entry name" value="HTH_10"/>
    <property type="match status" value="1"/>
</dbReference>
<dbReference type="AlphaFoldDB" id="L9XHS4"/>
<feature type="domain" description="PAC" evidence="5">
    <location>
        <begin position="376"/>
        <end position="428"/>
    </location>
</feature>
<dbReference type="PROSITE" id="PS50113">
    <property type="entry name" value="PAC"/>
    <property type="match status" value="2"/>
</dbReference>
<dbReference type="PANTHER" id="PTHR44757">
    <property type="entry name" value="DIGUANYLATE CYCLASE DGCP"/>
    <property type="match status" value="1"/>
</dbReference>
<dbReference type="InterPro" id="IPR003018">
    <property type="entry name" value="GAF"/>
</dbReference>
<gene>
    <name evidence="6" type="ORF">C493_02401</name>
</gene>
<dbReference type="SUPFAM" id="SSF55785">
    <property type="entry name" value="PYP-like sensor domain (PAS domain)"/>
    <property type="match status" value="3"/>
</dbReference>
<feature type="coiled-coil region" evidence="3">
    <location>
        <begin position="419"/>
        <end position="449"/>
    </location>
</feature>
<dbReference type="eggNOG" id="arCOG06712">
    <property type="taxonomic scope" value="Archaea"/>
</dbReference>
<dbReference type="SMART" id="SM00091">
    <property type="entry name" value="PAS"/>
    <property type="match status" value="3"/>
</dbReference>
<sequence length="831" mass="92571">MNDPSVGENGGSDAADVTSIDESSTLRLDAGRLDDFVSDQVVWLLDRDGLVSMWNDGAADLLGYSSDEIVGTHVRKLYPPARRETDRAKQLLERARREGQVQVDGWRCRRDGSRLWGRETIVPIREDEIDGGAEERDVDRDEPSVVGYACLLADRTDEYERKLELDEEKRLTESVFESQPDVVYAFDADGNFLRWNDRVPEVTGYDDDELAEMEPLEFISPDDRDRVADAIASLLERSDSGAGADADAYATLEADLLTKDGERIPHEFSSGRLTDDDGTVLGFTGIARDVRERRARERELREEKALTESIFEAQPDILYAYTADGNLIQWNDRFEELTTYDSDDLEGLNPLEFIAPGDRPQIGDAIDRILHEREHVTAEARIIASDGQQIPYEFNSAPMTDDDGTVLGFTGVGRDISDRKARERELERLERLNATIRRVDETIVAAESREEIETAIVEAFADADPARFAAIGRVEPAADDDSWELRASADLDAESDPAAEALLATYVDPPTDDGRSLLETGTVERYRDLQESDVDVWREDARERDYGAVAAVPIVASGRTYGAFILGAAESSAFTDREAEVLQEFGGTIGHAINAMAVRRLLYQDTVVELEFESTGRPGVCVDLSRDVDCRVALEHVLPLTDEMFVYYVTVDGAEPTAVRSFAAEYDSIDEYRHIDSDGEESNWEFVVEGPTMTGLLADYGARLRAQTVDDGVSSTVVQASPDVDVRELVDAVTAAYPGTELASKRTVERPVETSGDFRQRVQAELTDKQQAALEAAYYAGYFDWPTRRSDASDVADRLGIARQTFHQHLRVAQEKLLTAYFESGIDERRS</sequence>
<dbReference type="InterPro" id="IPR035965">
    <property type="entry name" value="PAS-like_dom_sf"/>
</dbReference>
<feature type="domain" description="PAS" evidence="4">
    <location>
        <begin position="303"/>
        <end position="373"/>
    </location>
</feature>
<comment type="caution">
    <text evidence="6">The sequence shown here is derived from an EMBL/GenBank/DDBJ whole genome shotgun (WGS) entry which is preliminary data.</text>
</comment>
<dbReference type="InterPro" id="IPR031803">
    <property type="entry name" value="BAT_GAF/HTH-assoc"/>
</dbReference>
<dbReference type="EMBL" id="AOHZ01000012">
    <property type="protein sequence ID" value="ELY61294.1"/>
    <property type="molecule type" value="Genomic_DNA"/>
</dbReference>
<dbReference type="InterPro" id="IPR013767">
    <property type="entry name" value="PAS_fold"/>
</dbReference>
<evidence type="ECO:0000259" key="5">
    <source>
        <dbReference type="PROSITE" id="PS50113"/>
    </source>
</evidence>
<dbReference type="InterPro" id="IPR007050">
    <property type="entry name" value="HTH_bacterioopsin"/>
</dbReference>
<keyword evidence="3" id="KW-0175">Coiled coil</keyword>
<dbReference type="Pfam" id="PF15915">
    <property type="entry name" value="BAT"/>
    <property type="match status" value="1"/>
</dbReference>
<keyword evidence="7" id="KW-1185">Reference proteome</keyword>
<evidence type="ECO:0000256" key="1">
    <source>
        <dbReference type="ARBA" id="ARBA00023015"/>
    </source>
</evidence>
<dbReference type="PATRIC" id="fig|1227499.3.peg.493"/>
<feature type="domain" description="PAC" evidence="5">
    <location>
        <begin position="250"/>
        <end position="302"/>
    </location>
</feature>
<name>L9XHS4_9EURY</name>
<feature type="domain" description="PAS" evidence="4">
    <location>
        <begin position="168"/>
        <end position="238"/>
    </location>
</feature>
<evidence type="ECO:0000313" key="7">
    <source>
        <dbReference type="Proteomes" id="UP000011602"/>
    </source>
</evidence>
<dbReference type="SMART" id="SM00086">
    <property type="entry name" value="PAC"/>
    <property type="match status" value="2"/>
</dbReference>
<dbReference type="InterPro" id="IPR052155">
    <property type="entry name" value="Biofilm_reg_signaling"/>
</dbReference>
<dbReference type="eggNOG" id="arCOG02276">
    <property type="taxonomic scope" value="Archaea"/>
</dbReference>
<feature type="domain" description="PAS" evidence="4">
    <location>
        <begin position="42"/>
        <end position="99"/>
    </location>
</feature>
<proteinExistence type="predicted"/>
<dbReference type="InterPro" id="IPR000700">
    <property type="entry name" value="PAS-assoc_C"/>
</dbReference>
<keyword evidence="2" id="KW-0804">Transcription</keyword>
<dbReference type="InterPro" id="IPR001610">
    <property type="entry name" value="PAC"/>
</dbReference>
<evidence type="ECO:0000259" key="4">
    <source>
        <dbReference type="PROSITE" id="PS50112"/>
    </source>
</evidence>
<dbReference type="CDD" id="cd00130">
    <property type="entry name" value="PAS"/>
    <property type="match status" value="3"/>
</dbReference>
<evidence type="ECO:0000313" key="6">
    <source>
        <dbReference type="EMBL" id="ELY61294.1"/>
    </source>
</evidence>
<dbReference type="SUPFAM" id="SSF55781">
    <property type="entry name" value="GAF domain-like"/>
    <property type="match status" value="1"/>
</dbReference>
<dbReference type="PANTHER" id="PTHR44757:SF2">
    <property type="entry name" value="BIOFILM ARCHITECTURE MAINTENANCE PROTEIN MBAA"/>
    <property type="match status" value="1"/>
</dbReference>
<dbReference type="InterPro" id="IPR013656">
    <property type="entry name" value="PAS_4"/>
</dbReference>
<dbReference type="NCBIfam" id="TIGR00229">
    <property type="entry name" value="sensory_box"/>
    <property type="match status" value="3"/>
</dbReference>
<dbReference type="PROSITE" id="PS50112">
    <property type="entry name" value="PAS"/>
    <property type="match status" value="3"/>
</dbReference>
<dbReference type="Gene3D" id="3.30.450.20">
    <property type="entry name" value="PAS domain"/>
    <property type="match status" value="3"/>
</dbReference>
<dbReference type="Pfam" id="PF08448">
    <property type="entry name" value="PAS_4"/>
    <property type="match status" value="2"/>
</dbReference>
<accession>L9XHS4</accession>
<evidence type="ECO:0000256" key="2">
    <source>
        <dbReference type="ARBA" id="ARBA00023163"/>
    </source>
</evidence>
<keyword evidence="1" id="KW-0805">Transcription regulation</keyword>
<evidence type="ECO:0000256" key="3">
    <source>
        <dbReference type="SAM" id="Coils"/>
    </source>
</evidence>
<dbReference type="InterPro" id="IPR029016">
    <property type="entry name" value="GAF-like_dom_sf"/>
</dbReference>
<dbReference type="Pfam" id="PF00989">
    <property type="entry name" value="PAS"/>
    <property type="match status" value="1"/>
</dbReference>
<dbReference type="Proteomes" id="UP000011602">
    <property type="component" value="Unassembled WGS sequence"/>
</dbReference>